<evidence type="ECO:0000256" key="4">
    <source>
        <dbReference type="SAM" id="Coils"/>
    </source>
</evidence>
<organism evidence="8 9">
    <name type="scientific">Agrococcus pavilionensis RW1</name>
    <dbReference type="NCBI Taxonomy" id="1330458"/>
    <lineage>
        <taxon>Bacteria</taxon>
        <taxon>Bacillati</taxon>
        <taxon>Actinomycetota</taxon>
        <taxon>Actinomycetes</taxon>
        <taxon>Micrococcales</taxon>
        <taxon>Microbacteriaceae</taxon>
        <taxon>Agrococcus</taxon>
    </lineage>
</organism>
<feature type="domain" description="Glycosyl transferase family 1" evidence="5">
    <location>
        <begin position="478"/>
        <end position="640"/>
    </location>
</feature>
<gene>
    <name evidence="8" type="ORF">L332_11770</name>
</gene>
<evidence type="ECO:0000259" key="5">
    <source>
        <dbReference type="Pfam" id="PF00534"/>
    </source>
</evidence>
<reference evidence="8 9" key="1">
    <citation type="journal article" date="2013" name="Genome Announc.">
        <title>First draft genome sequence from a member of the genus agrococcus, isolated from modern microbialites.</title>
        <authorList>
            <person name="White R.A.III."/>
            <person name="Grassa C.J."/>
            <person name="Suttle C.A."/>
        </authorList>
    </citation>
    <scope>NUCLEOTIDE SEQUENCE [LARGE SCALE GENOMIC DNA]</scope>
    <source>
        <strain evidence="8 9">RW1</strain>
    </source>
</reference>
<dbReference type="Gene3D" id="3.40.50.2000">
    <property type="entry name" value="Glycogen Phosphorylase B"/>
    <property type="match status" value="3"/>
</dbReference>
<dbReference type="InterPro" id="IPR050194">
    <property type="entry name" value="Glycosyltransferase_grp1"/>
</dbReference>
<dbReference type="SUPFAM" id="SSF53756">
    <property type="entry name" value="UDP-Glycosyltransferase/glycogen phosphorylase"/>
    <property type="match status" value="2"/>
</dbReference>
<dbReference type="GO" id="GO:1901137">
    <property type="term" value="P:carbohydrate derivative biosynthetic process"/>
    <property type="evidence" value="ECO:0007669"/>
    <property type="project" value="UniProtKB-ARBA"/>
</dbReference>
<proteinExistence type="predicted"/>
<keyword evidence="9" id="KW-1185">Reference proteome</keyword>
<dbReference type="InterPro" id="IPR001296">
    <property type="entry name" value="Glyco_trans_1"/>
</dbReference>
<dbReference type="PANTHER" id="PTHR45947">
    <property type="entry name" value="SULFOQUINOVOSYL TRANSFERASE SQD2"/>
    <property type="match status" value="1"/>
</dbReference>
<accession>U1LD28</accession>
<keyword evidence="3" id="KW-0808">Transferase</keyword>
<dbReference type="Proteomes" id="UP000016462">
    <property type="component" value="Unassembled WGS sequence"/>
</dbReference>
<dbReference type="GO" id="GO:0016757">
    <property type="term" value="F:glycosyltransferase activity"/>
    <property type="evidence" value="ECO:0007669"/>
    <property type="project" value="UniProtKB-KW"/>
</dbReference>
<dbReference type="Pfam" id="PF13524">
    <property type="entry name" value="Glyco_trans_1_2"/>
    <property type="match status" value="1"/>
</dbReference>
<evidence type="ECO:0000256" key="1">
    <source>
        <dbReference type="ARBA" id="ARBA00021292"/>
    </source>
</evidence>
<dbReference type="EMBL" id="ASHR01000010">
    <property type="protein sequence ID" value="ERG65113.1"/>
    <property type="molecule type" value="Genomic_DNA"/>
</dbReference>
<comment type="caution">
    <text evidence="8">The sequence shown here is derived from an EMBL/GenBank/DDBJ whole genome shotgun (WGS) entry which is preliminary data.</text>
</comment>
<dbReference type="InterPro" id="IPR055259">
    <property type="entry name" value="YkvP/CgeB_Glyco_trans-like"/>
</dbReference>
<evidence type="ECO:0000256" key="2">
    <source>
        <dbReference type="ARBA" id="ARBA00022676"/>
    </source>
</evidence>
<feature type="coiled-coil region" evidence="4">
    <location>
        <begin position="43"/>
        <end position="106"/>
    </location>
</feature>
<evidence type="ECO:0000259" key="6">
    <source>
        <dbReference type="Pfam" id="PF13524"/>
    </source>
</evidence>
<name>U1LD28_9MICO</name>
<protein>
    <recommendedName>
        <fullName evidence="1">D-inositol 3-phosphate glycosyltransferase</fullName>
    </recommendedName>
</protein>
<sequence length="1489" mass="164748">MRGARMHPDEGRSEELIWAQRAREATDDPIALFRKYEGLLARERQHKAREAAYKKRIQDLERAVEAAKKHQDADMRRRLASAHGSLDAYRRETKRLKEDLQRVRSSNSMRLGRAVLSPLHAVKRIARSGGSTAAATGSVSAEVKTIEDASIPVVPATPDEPRTSEIPVAERSTETLMREFEQDPSPKRFARVVNRLWFGHGSINDTADFIARNPESFAALEAGDRTLAERVMGEQRLLQRGVSVPPRAKGVAYVAEPGRVLYCVHSTPMFNSNGYSTRTRGVAAGMRANGADVVVVARPGYPWDSEADSQKPKRLRHEQHMDEVPYVHLPGLSLVDAPIDHYVQVAADGFVREARRQRPSVIQSASNHRTALPALIAARRLGVPFVYEVRGLWEVTNASSKAEWEATEQYAQMVALETLVAQEADVVLAITEQVADELIRRGVQADKIRLAPNAVDAEQFAPIPKDVAFASLKSVRVDVPVIGFAGSLVDYEGLQTLLDASEILDDRGVDHQVVIAGSGAAAGQLRAKRDERKLRSVTFLGRLPMQDIPRLLSTFDIMPIPRLSNRVTELVSPLKPLEAFSMMKPVVLSDVAPHRDLAGERSDRAVLVTPGDAKELADSLEQLIVDGDRAADLGRAARQWVVRERTWNQIGRRMLETHSIAASNYAAAAQGGPALRTLRVGLIADEFTTKTLAATVQIVPLQREGWLEQLDSDALDLVFVESAWSGNEGTWHRGVGHYSDEESADLVQLLARARELGIPSVFWNKEDPVHFDRFRRNAGLCDHVFTTDADMIPGYLTTAGAATRTASSLGFYAQPRIHNPLPSAREFRHTVAYAGTYYGDRYADRSRRLARLLSTARPYGLTIYDRQASNPDSPYRFPLEFAPYVVGSLPYDEVIDAYKSHVAHINVNSVEGSPSMFSRRVVEIAGCGGIVLSSSSRGMAETFGTAIASTDDATHWRGMLRDWSTNPVERVREAWLQMRAVYRAHTAETAIAILARTAGVPVQVEATPSYGVVLGATDSATLASLESQSVRPARAWVEGSAVQRVRAAVGSDIDIQSIDGFDATVVAYAGRVDAPIARTHFEDLLHATRFGDWEAVHYAWASEEDATSTLARPVSRGASVGLVRSTHVATIDDLTEVRPAGVELLFAPSPVAQLDRAAEVIDRPIGAKTVVVAGHDLKFARALIAHLEGEGHRVLIDQWHGHDQHDEQQSLELLAQADTVFAEWGLGNAVWYSRHLREDQRMVVRVHRQELQLPHLRRIDHSRVEAFLFVGQLIKLAAIASHGIPAAKSVVVPNFVDVDALALPKHSEAEFTLGMVGIVPQMKRLDLAVDLLRRVRESDPRFTLRIKGKQPHDYHWMRNRPEELAYYDRVYQEIETLNQVSPDSVVFDGYGDDMAEWYRKIGFAISVSDYESFHFTIADGAASGAVPVTLAWGGSEYLYPKSWIEPTVEDMAAAILRRRSEAGQSAEFIRDNYAQAKVLKELHRRVVGG</sequence>
<dbReference type="PANTHER" id="PTHR45947:SF3">
    <property type="entry name" value="SULFOQUINOVOSYL TRANSFERASE SQD2"/>
    <property type="match status" value="1"/>
</dbReference>
<evidence type="ECO:0000259" key="7">
    <source>
        <dbReference type="Pfam" id="PF13579"/>
    </source>
</evidence>
<dbReference type="Pfam" id="PF13692">
    <property type="entry name" value="Glyco_trans_1_4"/>
    <property type="match status" value="1"/>
</dbReference>
<keyword evidence="2" id="KW-0328">Glycosyltransferase</keyword>
<feature type="domain" description="Glycosyltransferase subfamily 4-like N-terminal" evidence="7">
    <location>
        <begin position="273"/>
        <end position="453"/>
    </location>
</feature>
<dbReference type="CDD" id="cd03801">
    <property type="entry name" value="GT4_PimA-like"/>
    <property type="match status" value="1"/>
</dbReference>
<dbReference type="CDD" id="cd03794">
    <property type="entry name" value="GT4_WbuB-like"/>
    <property type="match status" value="1"/>
</dbReference>
<dbReference type="InterPro" id="IPR028098">
    <property type="entry name" value="Glyco_trans_4-like_N"/>
</dbReference>
<evidence type="ECO:0000313" key="9">
    <source>
        <dbReference type="Proteomes" id="UP000016462"/>
    </source>
</evidence>
<evidence type="ECO:0000313" key="8">
    <source>
        <dbReference type="EMBL" id="ERG65113.1"/>
    </source>
</evidence>
<dbReference type="Pfam" id="PF00534">
    <property type="entry name" value="Glycos_transf_1"/>
    <property type="match status" value="1"/>
</dbReference>
<feature type="domain" description="Spore protein YkvP/CgeB glycosyl transferase-like" evidence="6">
    <location>
        <begin position="885"/>
        <end position="989"/>
    </location>
</feature>
<evidence type="ECO:0000256" key="3">
    <source>
        <dbReference type="ARBA" id="ARBA00022679"/>
    </source>
</evidence>
<dbReference type="Pfam" id="PF13579">
    <property type="entry name" value="Glyco_trans_4_4"/>
    <property type="match status" value="1"/>
</dbReference>
<keyword evidence="4" id="KW-0175">Coiled coil</keyword>